<feature type="transmembrane region" description="Helical" evidence="1">
    <location>
        <begin position="189"/>
        <end position="210"/>
    </location>
</feature>
<accession>A0A0M0HIE1</accession>
<dbReference type="PATRIC" id="fig|693.5.peg.3745"/>
<sequence>MNFDKEIGEFKSSFQKGNALTKVTMVMGFILTLTSLAELSSKIVVWKGFILSGIEFYKSFFVEPVISIASIAGLHYSELELHVATISSVCIVTGMRIQAIGQQVAFREISERYGNEVKPNLLFYWVVAVVAPIGLWLWYGFGNPTIYPWWSVFAALFFPVFIVIPKILMAKFAGYEFFEQNNFSYFKSYYIYVGALILFICMLAAINSGIRGDVEPSKEAAEVSISLVIGTEPKPA</sequence>
<protein>
    <submittedName>
        <fullName evidence="2">Heme transporter CcmC</fullName>
    </submittedName>
</protein>
<evidence type="ECO:0000313" key="3">
    <source>
        <dbReference type="Proteomes" id="UP000037515"/>
    </source>
</evidence>
<evidence type="ECO:0000256" key="1">
    <source>
        <dbReference type="SAM" id="Phobius"/>
    </source>
</evidence>
<comment type="caution">
    <text evidence="2">The sequence shown here is derived from an EMBL/GenBank/DDBJ whole genome shotgun (WGS) entry which is preliminary data.</text>
</comment>
<reference evidence="3" key="1">
    <citation type="submission" date="2015-08" db="EMBL/GenBank/DDBJ databases">
        <title>Vibrio galatheae sp. nov., a novel member of the Vibrionaceae family isolated from the Solomon Islands.</title>
        <authorList>
            <person name="Giubergia S."/>
            <person name="Machado H."/>
            <person name="Mateiu R.V."/>
            <person name="Gram L."/>
        </authorList>
    </citation>
    <scope>NUCLEOTIDE SEQUENCE [LARGE SCALE GENOMIC DNA]</scope>
    <source>
        <strain evidence="3">DSM 19584</strain>
    </source>
</reference>
<dbReference type="AlphaFoldDB" id="A0A0M0HIE1"/>
<keyword evidence="3" id="KW-1185">Reference proteome</keyword>
<name>A0A0M0HIE1_VIBNE</name>
<dbReference type="EMBL" id="LHPJ01000034">
    <property type="protein sequence ID" value="KOO01854.1"/>
    <property type="molecule type" value="Genomic_DNA"/>
</dbReference>
<dbReference type="Proteomes" id="UP000037515">
    <property type="component" value="Unassembled WGS sequence"/>
</dbReference>
<keyword evidence="1" id="KW-1133">Transmembrane helix</keyword>
<proteinExistence type="predicted"/>
<dbReference type="RefSeq" id="WP_011080282.1">
    <property type="nucleotide sequence ID" value="NZ_LHPJ01000034.1"/>
</dbReference>
<keyword evidence="1" id="KW-0472">Membrane</keyword>
<gene>
    <name evidence="2" type="ORF">AKJ17_18415</name>
</gene>
<feature type="transmembrane region" description="Helical" evidence="1">
    <location>
        <begin position="147"/>
        <end position="168"/>
    </location>
</feature>
<feature type="transmembrane region" description="Helical" evidence="1">
    <location>
        <begin position="122"/>
        <end position="141"/>
    </location>
</feature>
<dbReference type="OrthoDB" id="5888256at2"/>
<keyword evidence="1" id="KW-0812">Transmembrane</keyword>
<evidence type="ECO:0000313" key="2">
    <source>
        <dbReference type="EMBL" id="KOO01854.1"/>
    </source>
</evidence>
<organism evidence="2 3">
    <name type="scientific">Vibrio nereis</name>
    <dbReference type="NCBI Taxonomy" id="693"/>
    <lineage>
        <taxon>Bacteria</taxon>
        <taxon>Pseudomonadati</taxon>
        <taxon>Pseudomonadota</taxon>
        <taxon>Gammaproteobacteria</taxon>
        <taxon>Vibrionales</taxon>
        <taxon>Vibrionaceae</taxon>
        <taxon>Vibrio</taxon>
    </lineage>
</organism>